<feature type="domain" description="GGDEF" evidence="3">
    <location>
        <begin position="426"/>
        <end position="560"/>
    </location>
</feature>
<dbReference type="CDD" id="cd01949">
    <property type="entry name" value="GGDEF"/>
    <property type="match status" value="1"/>
</dbReference>
<dbReference type="Gene3D" id="6.10.340.10">
    <property type="match status" value="1"/>
</dbReference>
<dbReference type="PANTHER" id="PTHR46663">
    <property type="entry name" value="DIGUANYLATE CYCLASE DGCT-RELATED"/>
    <property type="match status" value="1"/>
</dbReference>
<dbReference type="RefSeq" id="WP_114834246.1">
    <property type="nucleotide sequence ID" value="NZ_LR699114.1"/>
</dbReference>
<dbReference type="GO" id="GO:0016020">
    <property type="term" value="C:membrane"/>
    <property type="evidence" value="ECO:0007669"/>
    <property type="project" value="InterPro"/>
</dbReference>
<evidence type="ECO:0000313" key="4">
    <source>
        <dbReference type="EMBL" id="RDI44569.1"/>
    </source>
</evidence>
<dbReference type="Pfam" id="PF05228">
    <property type="entry name" value="CHASE4"/>
    <property type="match status" value="1"/>
</dbReference>
<dbReference type="Gene3D" id="3.30.70.270">
    <property type="match status" value="1"/>
</dbReference>
<accession>A0A370GMP8</accession>
<evidence type="ECO:0000313" key="5">
    <source>
        <dbReference type="Proteomes" id="UP000254720"/>
    </source>
</evidence>
<organism evidence="4 5">
    <name type="scientific">Aquicella lusitana</name>
    <dbReference type="NCBI Taxonomy" id="254246"/>
    <lineage>
        <taxon>Bacteria</taxon>
        <taxon>Pseudomonadati</taxon>
        <taxon>Pseudomonadota</taxon>
        <taxon>Gammaproteobacteria</taxon>
        <taxon>Legionellales</taxon>
        <taxon>Coxiellaceae</taxon>
        <taxon>Aquicella</taxon>
    </lineage>
</organism>
<dbReference type="PROSITE" id="PS50885">
    <property type="entry name" value="HAMP"/>
    <property type="match status" value="1"/>
</dbReference>
<dbReference type="InterPro" id="IPR043128">
    <property type="entry name" value="Rev_trsase/Diguanyl_cyclase"/>
</dbReference>
<dbReference type="InterPro" id="IPR000160">
    <property type="entry name" value="GGDEF_dom"/>
</dbReference>
<keyword evidence="1" id="KW-0812">Transmembrane</keyword>
<feature type="transmembrane region" description="Helical" evidence="1">
    <location>
        <begin position="7"/>
        <end position="26"/>
    </location>
</feature>
<dbReference type="AlphaFoldDB" id="A0A370GMP8"/>
<evidence type="ECO:0000259" key="2">
    <source>
        <dbReference type="PROSITE" id="PS50885"/>
    </source>
</evidence>
<dbReference type="Proteomes" id="UP000254720">
    <property type="component" value="Unassembled WGS sequence"/>
</dbReference>
<dbReference type="SUPFAM" id="SSF55073">
    <property type="entry name" value="Nucleotide cyclase"/>
    <property type="match status" value="1"/>
</dbReference>
<keyword evidence="1" id="KW-1133">Transmembrane helix</keyword>
<dbReference type="SMART" id="SM00267">
    <property type="entry name" value="GGDEF"/>
    <property type="match status" value="1"/>
</dbReference>
<dbReference type="Pfam" id="PF00990">
    <property type="entry name" value="GGDEF"/>
    <property type="match status" value="1"/>
</dbReference>
<keyword evidence="1" id="KW-0472">Membrane</keyword>
<proteinExistence type="predicted"/>
<dbReference type="GO" id="GO:0007165">
    <property type="term" value="P:signal transduction"/>
    <property type="evidence" value="ECO:0007669"/>
    <property type="project" value="InterPro"/>
</dbReference>
<dbReference type="InterPro" id="IPR003660">
    <property type="entry name" value="HAMP_dom"/>
</dbReference>
<keyword evidence="5" id="KW-1185">Reference proteome</keyword>
<evidence type="ECO:0000259" key="3">
    <source>
        <dbReference type="PROSITE" id="PS50887"/>
    </source>
</evidence>
<dbReference type="EMBL" id="QQAX01000009">
    <property type="protein sequence ID" value="RDI44569.1"/>
    <property type="molecule type" value="Genomic_DNA"/>
</dbReference>
<dbReference type="PANTHER" id="PTHR46663:SF2">
    <property type="entry name" value="GGDEF DOMAIN-CONTAINING PROTEIN"/>
    <property type="match status" value="1"/>
</dbReference>
<reference evidence="4 5" key="1">
    <citation type="submission" date="2018-07" db="EMBL/GenBank/DDBJ databases">
        <title>Genomic Encyclopedia of Type Strains, Phase IV (KMG-IV): sequencing the most valuable type-strain genomes for metagenomic binning, comparative biology and taxonomic classification.</title>
        <authorList>
            <person name="Goeker M."/>
        </authorList>
    </citation>
    <scope>NUCLEOTIDE SEQUENCE [LARGE SCALE GENOMIC DNA]</scope>
    <source>
        <strain evidence="4 5">DSM 16500</strain>
    </source>
</reference>
<dbReference type="PROSITE" id="PS50887">
    <property type="entry name" value="GGDEF"/>
    <property type="match status" value="1"/>
</dbReference>
<dbReference type="OrthoDB" id="9812358at2"/>
<dbReference type="CDD" id="cd06225">
    <property type="entry name" value="HAMP"/>
    <property type="match status" value="1"/>
</dbReference>
<dbReference type="NCBIfam" id="TIGR00254">
    <property type="entry name" value="GGDEF"/>
    <property type="match status" value="1"/>
</dbReference>
<dbReference type="InterPro" id="IPR052163">
    <property type="entry name" value="DGC-Regulatory_Protein"/>
</dbReference>
<dbReference type="InterPro" id="IPR029787">
    <property type="entry name" value="Nucleotide_cyclase"/>
</dbReference>
<comment type="caution">
    <text evidence="4">The sequence shown here is derived from an EMBL/GenBank/DDBJ whole genome shotgun (WGS) entry which is preliminary data.</text>
</comment>
<feature type="transmembrane region" description="Helical" evidence="1">
    <location>
        <begin position="271"/>
        <end position="293"/>
    </location>
</feature>
<sequence>MKLHLKVLIILASIWAAIFLIIYVYSMSTLMNGYVKLEQQQLVHDIEQTRKTLNNMLSSLTLLTADWSNWDDAYDFMSNKNSEFIRSNISFTTFQNAKINFILFFLPSGKLFYGQYYDLKEKKFAPLPRELVTYLESFLAQEKHKHNKVGLIKTQSSIVALSALPILTSEGKDPARGILVMGYNFNTNHIEQLSDIISMQVGFIPLPIPQHDLFTQTVYANLKSGEPYYIATRNEDIIAGYTFVNSIENVPLGILAVESPRTLYQEGVKTIHYYLVIVLGIGVLLLLMIWYLLKIFVLDRVINVSQQIINISSESKFSERIKISGRDELGEMVAAVNSLMEIIELTQEQLKYRLFLRTEELERLSNLNKNLYTEMTRQKEIEVKLREGEKILRQMAYYDALTGLPNRLFFNEILQKMIAKSERDGTGIAIMFLDADKLKNINDTYGHDVGDKFLQHTAQQLKNSIKGSDVAARLAGDEFIVCLSNIRGRALINKVAEKILHNISTPLYLDNIPIVSTFSIGISIFPEDGTTIEELEKHADLAMYYAKKQTGSAYCYYIDVANKMIEG</sequence>
<dbReference type="InterPro" id="IPR007892">
    <property type="entry name" value="CHASE4"/>
</dbReference>
<evidence type="ECO:0000256" key="1">
    <source>
        <dbReference type="SAM" id="Phobius"/>
    </source>
</evidence>
<protein>
    <submittedName>
        <fullName evidence="4">Diguanylate cyclase (GGDEF)-like protein</fullName>
    </submittedName>
</protein>
<gene>
    <name evidence="4" type="ORF">C8D86_10951</name>
</gene>
<name>A0A370GMP8_9COXI</name>
<feature type="domain" description="HAMP" evidence="2">
    <location>
        <begin position="295"/>
        <end position="348"/>
    </location>
</feature>